<reference evidence="4" key="1">
    <citation type="journal article" date="2019" name="Int. J. Syst. Evol. Microbiol.">
        <title>The Global Catalogue of Microorganisms (GCM) 10K type strain sequencing project: providing services to taxonomists for standard genome sequencing and annotation.</title>
        <authorList>
            <consortium name="The Broad Institute Genomics Platform"/>
            <consortium name="The Broad Institute Genome Sequencing Center for Infectious Disease"/>
            <person name="Wu L."/>
            <person name="Ma J."/>
        </authorList>
    </citation>
    <scope>NUCLEOTIDE SEQUENCE [LARGE SCALE GENOMIC DNA]</scope>
    <source>
        <strain evidence="4">CGMCC 4.7405</strain>
    </source>
</reference>
<sequence>MTTSVIDGGPAPALDVSTLADLLPRAASRNRGTAVHLITADGVTTSLSYSDLLDAASRVLGGLRLAGVRTGDRVVLHLRDNRDFLPAFWACVLGGFIAVPTSADPSGLRPDRGYLWLVADAPARSGPQWIGTVRGLAAGSPDRRWFRGDLDDIALLATTAGSTGAPKTVLLSHGNILSRSAATIADNGLDATAVTFNSMPLDHVGGLVMFHLRDVQLACTQVHAHRDWILGDPARWLDIADHHRATVAWGTTSALDAIAARASAGLWDLRRLAYVMNGGEPVKARTINRFLTALAPFGLPGDAVRPGWGMSETAAGVVDHRLSRAELHDDRYVPVGRPHAGVAVRVVDLRGDLAGENVVGKLQVRGASVTTGYADGHPDNVTAFTSDGWLDTGDFARVSGGLLTVTGSTADALWIDGELHHAHEIESTVGELPFVDRRFVGAFLADGSLIVAYHGTEENESAVRAAVLAAHGLHADRVVLLPPDAFPKTRTGKPQRAQLREITTSFEESRVRHN</sequence>
<dbReference type="InterPro" id="IPR020845">
    <property type="entry name" value="AMP-binding_CS"/>
</dbReference>
<proteinExistence type="inferred from homology"/>
<dbReference type="InterPro" id="IPR045851">
    <property type="entry name" value="AMP-bd_C_sf"/>
</dbReference>
<dbReference type="InterPro" id="IPR000873">
    <property type="entry name" value="AMP-dep_synth/lig_dom"/>
</dbReference>
<name>A0ABV8BP23_9PSEU</name>
<evidence type="ECO:0000313" key="3">
    <source>
        <dbReference type="EMBL" id="MFC3891127.1"/>
    </source>
</evidence>
<organism evidence="3 4">
    <name type="scientific">Lentzea rhizosphaerae</name>
    <dbReference type="NCBI Taxonomy" id="2041025"/>
    <lineage>
        <taxon>Bacteria</taxon>
        <taxon>Bacillati</taxon>
        <taxon>Actinomycetota</taxon>
        <taxon>Actinomycetes</taxon>
        <taxon>Pseudonocardiales</taxon>
        <taxon>Pseudonocardiaceae</taxon>
        <taxon>Lentzea</taxon>
    </lineage>
</organism>
<comment type="similarity">
    <text evidence="1">Belongs to the ATP-dependent AMP-binding enzyme family.</text>
</comment>
<dbReference type="Gene3D" id="3.30.300.30">
    <property type="match status" value="1"/>
</dbReference>
<feature type="domain" description="AMP-dependent synthetase/ligase" evidence="2">
    <location>
        <begin position="31"/>
        <end position="104"/>
    </location>
</feature>
<dbReference type="PANTHER" id="PTHR22754">
    <property type="entry name" value="DISCO-INTERACTING PROTEIN 2 DIP2 -RELATED"/>
    <property type="match status" value="1"/>
</dbReference>
<protein>
    <submittedName>
        <fullName evidence="3">AMP-binding protein</fullName>
    </submittedName>
</protein>
<evidence type="ECO:0000259" key="2">
    <source>
        <dbReference type="Pfam" id="PF00501"/>
    </source>
</evidence>
<keyword evidence="4" id="KW-1185">Reference proteome</keyword>
<dbReference type="Proteomes" id="UP001595690">
    <property type="component" value="Unassembled WGS sequence"/>
</dbReference>
<dbReference type="SUPFAM" id="SSF56801">
    <property type="entry name" value="Acetyl-CoA synthetase-like"/>
    <property type="match status" value="1"/>
</dbReference>
<evidence type="ECO:0000256" key="1">
    <source>
        <dbReference type="ARBA" id="ARBA00006432"/>
    </source>
</evidence>
<feature type="domain" description="AMP-dependent synthetase/ligase" evidence="2">
    <location>
        <begin position="149"/>
        <end position="373"/>
    </location>
</feature>
<dbReference type="PROSITE" id="PS00455">
    <property type="entry name" value="AMP_BINDING"/>
    <property type="match status" value="1"/>
</dbReference>
<dbReference type="InterPro" id="IPR042099">
    <property type="entry name" value="ANL_N_sf"/>
</dbReference>
<accession>A0ABV8BP23</accession>
<dbReference type="Gene3D" id="3.40.50.12780">
    <property type="entry name" value="N-terminal domain of ligase-like"/>
    <property type="match status" value="1"/>
</dbReference>
<dbReference type="EMBL" id="JBHRZI010000010">
    <property type="protein sequence ID" value="MFC3891127.1"/>
    <property type="molecule type" value="Genomic_DNA"/>
</dbReference>
<evidence type="ECO:0000313" key="4">
    <source>
        <dbReference type="Proteomes" id="UP001595690"/>
    </source>
</evidence>
<gene>
    <name evidence="3" type="ORF">ACFOWZ_06540</name>
</gene>
<comment type="caution">
    <text evidence="3">The sequence shown here is derived from an EMBL/GenBank/DDBJ whole genome shotgun (WGS) entry which is preliminary data.</text>
</comment>
<dbReference type="Pfam" id="PF00501">
    <property type="entry name" value="AMP-binding"/>
    <property type="match status" value="2"/>
</dbReference>
<dbReference type="RefSeq" id="WP_382370162.1">
    <property type="nucleotide sequence ID" value="NZ_JBHRZI010000010.1"/>
</dbReference>
<dbReference type="PANTHER" id="PTHR22754:SF32">
    <property type="entry name" value="DISCO-INTERACTING PROTEIN 2"/>
    <property type="match status" value="1"/>
</dbReference>